<dbReference type="InterPro" id="IPR041718">
    <property type="entry name" value="IS607_transposase-like"/>
</dbReference>
<sequence length="216" mass="24734">MNNLLSIGQASKVLGVSIQTLRNWEKRGLLKPDNYTKGGERRYKLESLKNINKNIVFHNDNRKTIAYARVSSADQKEDLIRQVQVLELYCSKLGFNYEVIQDLGSGMNYYKKGLTKLLNLILESQVKRLVLTHKDRLLRFGAELVFAICEAKGVEVIIINQGDENVRFEEELAKDVLEIITVFSARLYGARSKKNKQLLEQMQEVVENNVTADPQD</sequence>
<dbReference type="InterPro" id="IPR009061">
    <property type="entry name" value="DNA-bd_dom_put_sf"/>
</dbReference>
<protein>
    <submittedName>
        <fullName evidence="7">IS607-liketransposase</fullName>
    </submittedName>
</protein>
<reference evidence="7 8" key="1">
    <citation type="submission" date="2021-07" db="EMBL/GenBank/DDBJ databases">
        <title>Novel Helicobacter sp. Isolated from a cat.</title>
        <authorList>
            <person name="Rimbara E."/>
            <person name="Suzuki M."/>
        </authorList>
    </citation>
    <scope>NUCLEOTIDE SEQUENCE [LARGE SCALE GENOMIC DNA]</scope>
    <source>
        <strain evidence="8">NHP19-012</strain>
    </source>
</reference>
<dbReference type="Gene3D" id="3.40.50.1390">
    <property type="entry name" value="Resolvase, N-terminal catalytic domain"/>
    <property type="match status" value="1"/>
</dbReference>
<dbReference type="InterPro" id="IPR051491">
    <property type="entry name" value="Recombinase/Transposase-rel"/>
</dbReference>
<dbReference type="InterPro" id="IPR000551">
    <property type="entry name" value="MerR-type_HTH_dom"/>
</dbReference>
<dbReference type="Pfam" id="PF00376">
    <property type="entry name" value="MerR"/>
    <property type="match status" value="1"/>
</dbReference>
<dbReference type="SMART" id="SM00857">
    <property type="entry name" value="Resolvase"/>
    <property type="match status" value="1"/>
</dbReference>
<feature type="domain" description="Resolvase/invertase-type recombinase catalytic" evidence="6">
    <location>
        <begin position="63"/>
        <end position="209"/>
    </location>
</feature>
<dbReference type="InterPro" id="IPR036162">
    <property type="entry name" value="Resolvase-like_N_sf"/>
</dbReference>
<dbReference type="EMBL" id="AP024819">
    <property type="protein sequence ID" value="BCZ18851.1"/>
    <property type="molecule type" value="Genomic_DNA"/>
</dbReference>
<accession>A0ABM7SH17</accession>
<dbReference type="PROSITE" id="PS00397">
    <property type="entry name" value="RECOMBINASES_1"/>
    <property type="match status" value="1"/>
</dbReference>
<evidence type="ECO:0000256" key="1">
    <source>
        <dbReference type="ARBA" id="ARBA00022908"/>
    </source>
</evidence>
<dbReference type="Gene3D" id="1.10.1660.10">
    <property type="match status" value="1"/>
</dbReference>
<dbReference type="SUPFAM" id="SSF53041">
    <property type="entry name" value="Resolvase-like"/>
    <property type="match status" value="1"/>
</dbReference>
<dbReference type="PROSITE" id="PS00552">
    <property type="entry name" value="HTH_MERR_1"/>
    <property type="match status" value="1"/>
</dbReference>
<name>A0ABM7SH17_9HELI</name>
<keyword evidence="8" id="KW-1185">Reference proteome</keyword>
<evidence type="ECO:0000259" key="5">
    <source>
        <dbReference type="PROSITE" id="PS50937"/>
    </source>
</evidence>
<dbReference type="RefSeq" id="WP_221272302.1">
    <property type="nucleotide sequence ID" value="NZ_AP024819.1"/>
</dbReference>
<dbReference type="PANTHER" id="PTHR36172:SF1">
    <property type="entry name" value="RESOLVASE-RELATED"/>
    <property type="match status" value="1"/>
</dbReference>
<evidence type="ECO:0000256" key="4">
    <source>
        <dbReference type="PROSITE-ProRule" id="PRU10137"/>
    </source>
</evidence>
<dbReference type="Pfam" id="PF00239">
    <property type="entry name" value="Resolvase"/>
    <property type="match status" value="1"/>
</dbReference>
<proteinExistence type="predicted"/>
<dbReference type="SMART" id="SM00422">
    <property type="entry name" value="HTH_MERR"/>
    <property type="match status" value="1"/>
</dbReference>
<dbReference type="InterPro" id="IPR006119">
    <property type="entry name" value="Resolv_N"/>
</dbReference>
<dbReference type="NCBIfam" id="NF033518">
    <property type="entry name" value="transpos_IS607"/>
    <property type="match status" value="1"/>
</dbReference>
<gene>
    <name evidence="7" type="ORF">NHP190012_04930</name>
</gene>
<evidence type="ECO:0000259" key="6">
    <source>
        <dbReference type="PROSITE" id="PS51736"/>
    </source>
</evidence>
<dbReference type="CDD" id="cd03769">
    <property type="entry name" value="SR_IS607_transposase_like"/>
    <property type="match status" value="1"/>
</dbReference>
<dbReference type="InterPro" id="IPR006118">
    <property type="entry name" value="Recombinase_CS"/>
</dbReference>
<feature type="domain" description="HTH merR-type" evidence="5">
    <location>
        <begin position="4"/>
        <end position="44"/>
    </location>
</feature>
<organism evidence="7 8">
    <name type="scientific">Helicobacter gastrofelis</name>
    <dbReference type="NCBI Taxonomy" id="2849642"/>
    <lineage>
        <taxon>Bacteria</taxon>
        <taxon>Pseudomonadati</taxon>
        <taxon>Campylobacterota</taxon>
        <taxon>Epsilonproteobacteria</taxon>
        <taxon>Campylobacterales</taxon>
        <taxon>Helicobacteraceae</taxon>
        <taxon>Helicobacter</taxon>
    </lineage>
</organism>
<evidence type="ECO:0000256" key="2">
    <source>
        <dbReference type="ARBA" id="ARBA00023125"/>
    </source>
</evidence>
<evidence type="ECO:0000256" key="3">
    <source>
        <dbReference type="ARBA" id="ARBA00023172"/>
    </source>
</evidence>
<dbReference type="Proteomes" id="UP000826146">
    <property type="component" value="Chromosome"/>
</dbReference>
<dbReference type="Gene3D" id="1.10.287.2170">
    <property type="match status" value="1"/>
</dbReference>
<dbReference type="SUPFAM" id="SSF46955">
    <property type="entry name" value="Putative DNA-binding domain"/>
    <property type="match status" value="1"/>
</dbReference>
<dbReference type="CDD" id="cd04761">
    <property type="entry name" value="HTH_MerR-SF"/>
    <property type="match status" value="1"/>
</dbReference>
<keyword evidence="2" id="KW-0238">DNA-binding</keyword>
<keyword evidence="3" id="KW-0233">DNA recombination</keyword>
<dbReference type="InterPro" id="IPR048046">
    <property type="entry name" value="Transpos_IS607"/>
</dbReference>
<dbReference type="PROSITE" id="PS50937">
    <property type="entry name" value="HTH_MERR_2"/>
    <property type="match status" value="1"/>
</dbReference>
<evidence type="ECO:0000313" key="8">
    <source>
        <dbReference type="Proteomes" id="UP000826146"/>
    </source>
</evidence>
<feature type="active site" description="O-(5'-phospho-DNA)-serine intermediate" evidence="4">
    <location>
        <position position="71"/>
    </location>
</feature>
<dbReference type="PANTHER" id="PTHR36172">
    <property type="match status" value="1"/>
</dbReference>
<keyword evidence="1" id="KW-0229">DNA integration</keyword>
<evidence type="ECO:0000313" key="7">
    <source>
        <dbReference type="EMBL" id="BCZ18851.1"/>
    </source>
</evidence>
<dbReference type="PROSITE" id="PS51736">
    <property type="entry name" value="RECOMBINASES_3"/>
    <property type="match status" value="1"/>
</dbReference>